<proteinExistence type="predicted"/>
<keyword evidence="2" id="KW-1185">Reference proteome</keyword>
<dbReference type="EMBL" id="BLLK01000058">
    <property type="protein sequence ID" value="GFH57274.1"/>
    <property type="molecule type" value="Genomic_DNA"/>
</dbReference>
<evidence type="ECO:0000313" key="2">
    <source>
        <dbReference type="Proteomes" id="UP001054902"/>
    </source>
</evidence>
<accession>A0AAD3HBP5</accession>
<dbReference type="AlphaFoldDB" id="A0AAD3HBP5"/>
<gene>
    <name evidence="1" type="ORF">CTEN210_13750</name>
</gene>
<sequence>MSEEDRMAEYHKRGYKWPLPELVPNTEGWRRIFDRRFKQLQRIKDSNRKYNGWVQTMSAAIVSKNFTENGWGLTRAPEALVEELKKKLHDNIATAPHEKDVEVIENEVHAPPLFIENEELNKKVLDTLKPIHEEWAGIELTGSIAYGLRAYQNNTRLLMHVDKSSTHVISCILHIDHSEDSEPWPIVIEDFQGNTNEVILEAGDMLFYESSKCFHGRPHTFKGSWYSSIFVHYYPSHDWDGDKNLESHYAVPASWNEIPDHDPNDGLEELVVVGTSLKEPSCENVWCGLQNSVKWQGPAEEGEVITTGWKRRENDAKGEL</sequence>
<protein>
    <submittedName>
        <fullName evidence="1">Uncharacterized protein</fullName>
    </submittedName>
</protein>
<dbReference type="Proteomes" id="UP001054902">
    <property type="component" value="Unassembled WGS sequence"/>
</dbReference>
<evidence type="ECO:0000313" key="1">
    <source>
        <dbReference type="EMBL" id="GFH57274.1"/>
    </source>
</evidence>
<name>A0AAD3HBP5_9STRA</name>
<organism evidence="1 2">
    <name type="scientific">Chaetoceros tenuissimus</name>
    <dbReference type="NCBI Taxonomy" id="426638"/>
    <lineage>
        <taxon>Eukaryota</taxon>
        <taxon>Sar</taxon>
        <taxon>Stramenopiles</taxon>
        <taxon>Ochrophyta</taxon>
        <taxon>Bacillariophyta</taxon>
        <taxon>Coscinodiscophyceae</taxon>
        <taxon>Chaetocerotophycidae</taxon>
        <taxon>Chaetocerotales</taxon>
        <taxon>Chaetocerotaceae</taxon>
        <taxon>Chaetoceros</taxon>
    </lineage>
</organism>
<comment type="caution">
    <text evidence="1">The sequence shown here is derived from an EMBL/GenBank/DDBJ whole genome shotgun (WGS) entry which is preliminary data.</text>
</comment>
<reference evidence="1 2" key="1">
    <citation type="journal article" date="2021" name="Sci. Rep.">
        <title>The genome of the diatom Chaetoceros tenuissimus carries an ancient integrated fragment of an extant virus.</title>
        <authorList>
            <person name="Hongo Y."/>
            <person name="Kimura K."/>
            <person name="Takaki Y."/>
            <person name="Yoshida Y."/>
            <person name="Baba S."/>
            <person name="Kobayashi G."/>
            <person name="Nagasaki K."/>
            <person name="Hano T."/>
            <person name="Tomaru Y."/>
        </authorList>
    </citation>
    <scope>NUCLEOTIDE SEQUENCE [LARGE SCALE GENOMIC DNA]</scope>
    <source>
        <strain evidence="1 2">NIES-3715</strain>
    </source>
</reference>